<keyword evidence="1" id="KW-0472">Membrane</keyword>
<evidence type="ECO:0000313" key="2">
    <source>
        <dbReference type="EMBL" id="MBX46442.1"/>
    </source>
</evidence>
<reference evidence="2" key="1">
    <citation type="submission" date="2018-02" db="EMBL/GenBank/DDBJ databases">
        <title>Rhizophora mucronata_Transcriptome.</title>
        <authorList>
            <person name="Meera S.P."/>
            <person name="Sreeshan A."/>
            <person name="Augustine A."/>
        </authorList>
    </citation>
    <scope>NUCLEOTIDE SEQUENCE</scope>
    <source>
        <tissue evidence="2">Leaf</tissue>
    </source>
</reference>
<feature type="transmembrane region" description="Helical" evidence="1">
    <location>
        <begin position="25"/>
        <end position="46"/>
    </location>
</feature>
<protein>
    <submittedName>
        <fullName evidence="2">Uncharacterized protein</fullName>
    </submittedName>
</protein>
<proteinExistence type="predicted"/>
<dbReference type="EMBL" id="GGEC01065958">
    <property type="protein sequence ID" value="MBX46442.1"/>
    <property type="molecule type" value="Transcribed_RNA"/>
</dbReference>
<organism evidence="2">
    <name type="scientific">Rhizophora mucronata</name>
    <name type="common">Asiatic mangrove</name>
    <dbReference type="NCBI Taxonomy" id="61149"/>
    <lineage>
        <taxon>Eukaryota</taxon>
        <taxon>Viridiplantae</taxon>
        <taxon>Streptophyta</taxon>
        <taxon>Embryophyta</taxon>
        <taxon>Tracheophyta</taxon>
        <taxon>Spermatophyta</taxon>
        <taxon>Magnoliopsida</taxon>
        <taxon>eudicotyledons</taxon>
        <taxon>Gunneridae</taxon>
        <taxon>Pentapetalae</taxon>
        <taxon>rosids</taxon>
        <taxon>fabids</taxon>
        <taxon>Malpighiales</taxon>
        <taxon>Rhizophoraceae</taxon>
        <taxon>Rhizophora</taxon>
    </lineage>
</organism>
<sequence>MGGVEEGIARRLWNKFKNVSVFANYSPFLVCLAFFFFFGQVILYCLEVNLFCTRKNKFTVKTC</sequence>
<evidence type="ECO:0000256" key="1">
    <source>
        <dbReference type="SAM" id="Phobius"/>
    </source>
</evidence>
<keyword evidence="1" id="KW-0812">Transmembrane</keyword>
<dbReference type="AlphaFoldDB" id="A0A2P2NVA7"/>
<name>A0A2P2NVA7_RHIMU</name>
<keyword evidence="1" id="KW-1133">Transmembrane helix</keyword>
<accession>A0A2P2NVA7</accession>